<dbReference type="PROSITE" id="PS51900">
    <property type="entry name" value="CB"/>
    <property type="match status" value="1"/>
</dbReference>
<dbReference type="RefSeq" id="WP_054018384.1">
    <property type="nucleotide sequence ID" value="NZ_BBYR01000006.1"/>
</dbReference>
<comment type="caution">
    <text evidence="5">The sequence shown here is derived from an EMBL/GenBank/DDBJ whole genome shotgun (WGS) entry which is preliminary data.</text>
</comment>
<accession>A0A0K8NV61</accession>
<evidence type="ECO:0000256" key="1">
    <source>
        <dbReference type="ARBA" id="ARBA00022908"/>
    </source>
</evidence>
<keyword evidence="2 3" id="KW-0238">DNA-binding</keyword>
<dbReference type="EMBL" id="BBYR01000006">
    <property type="protein sequence ID" value="GAP34263.1"/>
    <property type="molecule type" value="Genomic_DNA"/>
</dbReference>
<keyword evidence="1" id="KW-0229">DNA integration</keyword>
<organism evidence="5 6">
    <name type="scientific">Piscinibacter sakaiensis</name>
    <name type="common">Ideonella sakaiensis</name>
    <dbReference type="NCBI Taxonomy" id="1547922"/>
    <lineage>
        <taxon>Bacteria</taxon>
        <taxon>Pseudomonadati</taxon>
        <taxon>Pseudomonadota</taxon>
        <taxon>Betaproteobacteria</taxon>
        <taxon>Burkholderiales</taxon>
        <taxon>Sphaerotilaceae</taxon>
        <taxon>Piscinibacter</taxon>
    </lineage>
</organism>
<name>A0A0K8NV61_PISS1</name>
<dbReference type="InterPro" id="IPR011010">
    <property type="entry name" value="DNA_brk_join_enz"/>
</dbReference>
<dbReference type="STRING" id="1547922.ISF6_4042"/>
<dbReference type="GO" id="GO:0015074">
    <property type="term" value="P:DNA integration"/>
    <property type="evidence" value="ECO:0007669"/>
    <property type="project" value="UniProtKB-KW"/>
</dbReference>
<evidence type="ECO:0000256" key="3">
    <source>
        <dbReference type="PROSITE-ProRule" id="PRU01248"/>
    </source>
</evidence>
<dbReference type="InterPro" id="IPR010998">
    <property type="entry name" value="Integrase_recombinase_N"/>
</dbReference>
<evidence type="ECO:0000313" key="5">
    <source>
        <dbReference type="EMBL" id="GAP34263.1"/>
    </source>
</evidence>
<gene>
    <name evidence="5" type="ORF">ISF6_4042</name>
</gene>
<protein>
    <recommendedName>
        <fullName evidence="4">Core-binding (CB) domain-containing protein</fullName>
    </recommendedName>
</protein>
<evidence type="ECO:0000313" key="6">
    <source>
        <dbReference type="Proteomes" id="UP000037660"/>
    </source>
</evidence>
<dbReference type="Gene3D" id="1.10.150.130">
    <property type="match status" value="1"/>
</dbReference>
<reference evidence="5 6" key="2">
    <citation type="journal article" date="2016" name="Science">
        <title>A bacterium that degrades and assimilates poly(ethylene terephthalate).</title>
        <authorList>
            <person name="Yoshida S."/>
            <person name="Hiraga K."/>
            <person name="Takehana T."/>
            <person name="Taniguchi I."/>
            <person name="Yamaji H."/>
            <person name="Maeda Y."/>
            <person name="Toyohara K."/>
            <person name="Miyamoto K."/>
            <person name="Kimura Y."/>
            <person name="Oda K."/>
        </authorList>
    </citation>
    <scope>NUCLEOTIDE SEQUENCE [LARGE SCALE GENOMIC DNA]</scope>
    <source>
        <strain evidence="6">NBRC 110686 / TISTR 2288 / 201-F6</strain>
    </source>
</reference>
<dbReference type="GO" id="GO:0003677">
    <property type="term" value="F:DNA binding"/>
    <property type="evidence" value="ECO:0007669"/>
    <property type="project" value="UniProtKB-UniRule"/>
</dbReference>
<evidence type="ECO:0000256" key="2">
    <source>
        <dbReference type="ARBA" id="ARBA00023125"/>
    </source>
</evidence>
<dbReference type="AlphaFoldDB" id="A0A0K8NV61"/>
<feature type="domain" description="Core-binding (CB)" evidence="4">
    <location>
        <begin position="50"/>
        <end position="140"/>
    </location>
</feature>
<dbReference type="InterPro" id="IPR044068">
    <property type="entry name" value="CB"/>
</dbReference>
<dbReference type="SUPFAM" id="SSF56349">
    <property type="entry name" value="DNA breaking-rejoining enzymes"/>
    <property type="match status" value="1"/>
</dbReference>
<dbReference type="Proteomes" id="UP000037660">
    <property type="component" value="Unassembled WGS sequence"/>
</dbReference>
<reference evidence="6" key="1">
    <citation type="submission" date="2015-07" db="EMBL/GenBank/DDBJ databases">
        <title>Discovery of a poly(ethylene terephthalate assimilation.</title>
        <authorList>
            <person name="Yoshida S."/>
            <person name="Hiraga K."/>
            <person name="Takehana T."/>
            <person name="Taniguchi I."/>
            <person name="Yamaji H."/>
            <person name="Maeda Y."/>
            <person name="Toyohara K."/>
            <person name="Miyamoto K."/>
            <person name="Kimura Y."/>
            <person name="Oda K."/>
        </authorList>
    </citation>
    <scope>NUCLEOTIDE SEQUENCE [LARGE SCALE GENOMIC DNA]</scope>
    <source>
        <strain evidence="6">NBRC 110686 / TISTR 2288 / 201-F6</strain>
    </source>
</reference>
<keyword evidence="6" id="KW-1185">Reference proteome</keyword>
<sequence length="577" mass="64566">MTSRHEVAVRRFTSELAAAPAEVQRPVRHDAPRLIRKTVVDFSSLNLPEDARAAIAQAFWAHVGARSSRGIISYWNSMLVFERFAAESGAVRSVADLNRTTVVRYIEWLNMQRRPDGEPWAISTRASIYSCLRQLLRWLERCRPDLVGSIDYPFIPFPGKGRDRPPRATLSPQQLRAILRACEEDIAAMRAARESAARLRVSEGDKPGTLGWVLTQIEERYGGIIPDRYTIEHKGNFWLQQAVRRYGGAKQLGLYLYPRAETLLPYYLAILIHTAGNPEAIADLTRDCLQPLPLLDDRELLVWFKARASRIQRRTFDSTQAFEPPALVRDLQAWNARLVPLAPVAQRNRLFVFKGHVTVNALSIITVHHRLGPFCRRHGLPPFAPALIRPSVLACFYRFSGDLLRTKAVANHVNVATTVHYVQTPLVHARNRSRIADLQGAFLRHVETPLPPSLPTVSSKPSSPRGPAVTMFGFDCKDPLSGTAPGSRSGELCTHFMGCFTCPNAIIPCDPATIARLLQARDHLRAAAVVLHPARWEAVYAPPLRILEEDILPRFGANDLAAGEAQRSLLPPLPELR</sequence>
<evidence type="ECO:0000259" key="4">
    <source>
        <dbReference type="PROSITE" id="PS51900"/>
    </source>
</evidence>
<proteinExistence type="predicted"/>
<dbReference type="OrthoDB" id="6092950at2"/>